<reference evidence="17 34" key="3">
    <citation type="journal article" date="2019" name="Science, e1252229">
        <title>Invertible promoters mediate bacterial phase variation, antibiotic resistance, and host adaptation in the gut.</title>
        <authorList>
            <person name="Jiang X."/>
            <person name="Hall A.B."/>
            <person name="Arthur T.D."/>
            <person name="Plichta D.R."/>
            <person name="Covington C.T."/>
            <person name="Poyet M."/>
            <person name="Crothers J."/>
            <person name="Moses P.L."/>
            <person name="Tolonen A.C."/>
            <person name="Vlamakis H."/>
            <person name="Alm E.J."/>
            <person name="Xavier R.J."/>
        </authorList>
    </citation>
    <scope>NUCLEOTIDE SEQUENCE [LARGE SCALE GENOMIC DNA]</scope>
    <source>
        <strain evidence="17">Af_0058</strain>
        <strain evidence="34">af_0058</strain>
    </source>
</reference>
<protein>
    <submittedName>
        <fullName evidence="3">CotJB protein</fullName>
    </submittedName>
    <submittedName>
        <fullName evidence="4">Spore coat protein CotJB</fullName>
    </submittedName>
</protein>
<organism evidence="3 20">
    <name type="scientific">Blautia obeum</name>
    <dbReference type="NCBI Taxonomy" id="40520"/>
    <lineage>
        <taxon>Bacteria</taxon>
        <taxon>Bacillati</taxon>
        <taxon>Bacillota</taxon>
        <taxon>Clostridia</taxon>
        <taxon>Lachnospirales</taxon>
        <taxon>Lachnospiraceae</taxon>
        <taxon>Blautia</taxon>
    </lineage>
</organism>
<evidence type="ECO:0000313" key="23">
    <source>
        <dbReference type="Proteomes" id="UP000265808"/>
    </source>
</evidence>
<dbReference type="EMBL" id="QSJW01000007">
    <property type="protein sequence ID" value="RHE11464.1"/>
    <property type="molecule type" value="Genomic_DNA"/>
</dbReference>
<evidence type="ECO:0000313" key="25">
    <source>
        <dbReference type="Proteomes" id="UP000283585"/>
    </source>
</evidence>
<dbReference type="EMBL" id="QRHZ01000003">
    <property type="protein sequence ID" value="RHG17725.1"/>
    <property type="molecule type" value="Genomic_DNA"/>
</dbReference>
<evidence type="ECO:0000313" key="11">
    <source>
        <dbReference type="EMBL" id="RHE11464.1"/>
    </source>
</evidence>
<dbReference type="Proteomes" id="UP000283585">
    <property type="component" value="Unassembled WGS sequence"/>
</dbReference>
<evidence type="ECO:0000313" key="13">
    <source>
        <dbReference type="EMBL" id="RHG17725.1"/>
    </source>
</evidence>
<dbReference type="EMBL" id="QRJH01000003">
    <property type="protein sequence ID" value="RHH19569.1"/>
    <property type="molecule type" value="Genomic_DNA"/>
</dbReference>
<dbReference type="Proteomes" id="UP000284242">
    <property type="component" value="Unassembled WGS sequence"/>
</dbReference>
<dbReference type="EMBL" id="QSHL01000003">
    <property type="protein sequence ID" value="RHC08637.1"/>
    <property type="molecule type" value="Genomic_DNA"/>
</dbReference>
<dbReference type="EMBL" id="CYZD01000012">
    <property type="protein sequence ID" value="CUO49348.1"/>
    <property type="molecule type" value="Genomic_DNA"/>
</dbReference>
<evidence type="ECO:0000313" key="15">
    <source>
        <dbReference type="EMBL" id="RHK95597.1"/>
    </source>
</evidence>
<dbReference type="AlphaFoldDB" id="A0A174LM07"/>
<dbReference type="Proteomes" id="UP000095413">
    <property type="component" value="Unassembled WGS sequence"/>
</dbReference>
<dbReference type="Pfam" id="PF12652">
    <property type="entry name" value="CotJB"/>
    <property type="match status" value="1"/>
</dbReference>
<evidence type="ECO:0000313" key="28">
    <source>
        <dbReference type="Proteomes" id="UP000284220"/>
    </source>
</evidence>
<evidence type="ECO:0000313" key="34">
    <source>
        <dbReference type="Proteomes" id="UP000293506"/>
    </source>
</evidence>
<dbReference type="Proteomes" id="UP000293506">
    <property type="component" value="Unassembled WGS sequence"/>
</dbReference>
<keyword evidence="35" id="KW-1185">Reference proteome</keyword>
<evidence type="ECO:0000313" key="31">
    <source>
        <dbReference type="Proteomes" id="UP000284644"/>
    </source>
</evidence>
<dbReference type="EMBL" id="CZBA01000003">
    <property type="protein sequence ID" value="CUP23647.1"/>
    <property type="molecule type" value="Genomic_DNA"/>
</dbReference>
<dbReference type="EMBL" id="QRSS01000021">
    <property type="protein sequence ID" value="RGQ02974.1"/>
    <property type="molecule type" value="Genomic_DNA"/>
</dbReference>
<dbReference type="Proteomes" id="UP000285839">
    <property type="component" value="Unassembled WGS sequence"/>
</dbReference>
<dbReference type="Proteomes" id="UP000285897">
    <property type="component" value="Unassembled WGS sequence"/>
</dbReference>
<evidence type="ECO:0000313" key="29">
    <source>
        <dbReference type="Proteomes" id="UP000284242"/>
    </source>
</evidence>
<name>A0A174LM07_9FIRM</name>
<dbReference type="EMBL" id="QSKO01000010">
    <property type="protein sequence ID" value="RHE75008.1"/>
    <property type="molecule type" value="Genomic_DNA"/>
</dbReference>
<evidence type="ECO:0000313" key="4">
    <source>
        <dbReference type="EMBL" id="RGN03253.1"/>
    </source>
</evidence>
<evidence type="ECO:0000313" key="6">
    <source>
        <dbReference type="EMBL" id="RGQ02974.1"/>
    </source>
</evidence>
<keyword evidence="4" id="KW-0946">Virion</keyword>
<evidence type="ECO:0000313" key="2">
    <source>
        <dbReference type="EMBL" id="CUO49348.1"/>
    </source>
</evidence>
<evidence type="ECO:0000313" key="20">
    <source>
        <dbReference type="Proteomes" id="UP000095413"/>
    </source>
</evidence>
<dbReference type="Proteomes" id="UP000261222">
    <property type="component" value="Unassembled WGS sequence"/>
</dbReference>
<dbReference type="EMBL" id="QSUB01000006">
    <property type="protein sequence ID" value="RGN03253.1"/>
    <property type="molecule type" value="Genomic_DNA"/>
</dbReference>
<evidence type="ECO:0000313" key="10">
    <source>
        <dbReference type="EMBL" id="RHC08637.1"/>
    </source>
</evidence>
<evidence type="ECO:0000313" key="21">
    <source>
        <dbReference type="Proteomes" id="UP000261105"/>
    </source>
</evidence>
<evidence type="ECO:0000313" key="9">
    <source>
        <dbReference type="EMBL" id="RGV61868.1"/>
    </source>
</evidence>
<evidence type="ECO:0000313" key="16">
    <source>
        <dbReference type="EMBL" id="RHL43720.1"/>
    </source>
</evidence>
<dbReference type="EMBL" id="QRUH01000022">
    <property type="protein sequence ID" value="RGR45032.1"/>
    <property type="molecule type" value="Genomic_DNA"/>
</dbReference>
<dbReference type="EMBL" id="CABHNB010000011">
    <property type="protein sequence ID" value="VUW96673.1"/>
    <property type="molecule type" value="Genomic_DNA"/>
</dbReference>
<keyword evidence="4" id="KW-0167">Capsid protein</keyword>
<dbReference type="EMBL" id="QRVV01000007">
    <property type="protein sequence ID" value="RGS75410.1"/>
    <property type="molecule type" value="Genomic_DNA"/>
</dbReference>
<dbReference type="GeneID" id="79803203"/>
<evidence type="ECO:0000313" key="17">
    <source>
        <dbReference type="EMBL" id="RYT65944.1"/>
    </source>
</evidence>
<dbReference type="Proteomes" id="UP000283928">
    <property type="component" value="Unassembled WGS sequence"/>
</dbReference>
<dbReference type="Proteomes" id="UP000261105">
    <property type="component" value="Unassembled WGS sequence"/>
</dbReference>
<dbReference type="Proteomes" id="UP000284267">
    <property type="component" value="Unassembled WGS sequence"/>
</dbReference>
<evidence type="ECO:0000313" key="24">
    <source>
        <dbReference type="Proteomes" id="UP000265828"/>
    </source>
</evidence>
<evidence type="ECO:0000313" key="7">
    <source>
        <dbReference type="EMBL" id="RGR45032.1"/>
    </source>
</evidence>
<dbReference type="EMBL" id="RCXQ01000009">
    <property type="protein sequence ID" value="RYT65944.1"/>
    <property type="molecule type" value="Genomic_DNA"/>
</dbReference>
<dbReference type="InterPro" id="IPR024207">
    <property type="entry name" value="CotJB_dom"/>
</dbReference>
<evidence type="ECO:0000313" key="3">
    <source>
        <dbReference type="EMBL" id="CUP23647.1"/>
    </source>
</evidence>
<evidence type="ECO:0000259" key="1">
    <source>
        <dbReference type="Pfam" id="PF12652"/>
    </source>
</evidence>
<evidence type="ECO:0000313" key="26">
    <source>
        <dbReference type="Proteomes" id="UP000283928"/>
    </source>
</evidence>
<accession>A0A174LM07</accession>
<evidence type="ECO:0000313" key="19">
    <source>
        <dbReference type="Proteomes" id="UP000095409"/>
    </source>
</evidence>
<evidence type="ECO:0000313" key="8">
    <source>
        <dbReference type="EMBL" id="RGS75410.1"/>
    </source>
</evidence>
<gene>
    <name evidence="16" type="ORF">DW021_15510</name>
    <name evidence="15" type="ORF">DW040_07090</name>
    <name evidence="14" type="ORF">DW222_08335</name>
    <name evidence="13" type="ORF">DW272_06690</name>
    <name evidence="12" type="ORF">DW723_08790</name>
    <name evidence="11" type="ORF">DW767_12555</name>
    <name evidence="10" type="ORF">DW859_07155</name>
    <name evidence="9" type="ORF">DWW07_14065</name>
    <name evidence="8" type="ORF">DWX77_04395</name>
    <name evidence="7" type="ORF">DWY46_17645</name>
    <name evidence="6" type="ORF">DWZ12_13835</name>
    <name evidence="5" type="ORF">DXB38_06945</name>
    <name evidence="4" type="ORF">DXB81_12495</name>
    <name evidence="17" type="ORF">EAI82_10420</name>
    <name evidence="2" type="ORF">ERS852394_02324</name>
    <name evidence="3" type="ORF">ERS852533_00718</name>
    <name evidence="18" type="ORF">ROSSTS7063_00809</name>
</gene>
<evidence type="ECO:0000313" key="18">
    <source>
        <dbReference type="EMBL" id="VUW96673.1"/>
    </source>
</evidence>
<evidence type="ECO:0000313" key="33">
    <source>
        <dbReference type="Proteomes" id="UP000285897"/>
    </source>
</evidence>
<evidence type="ECO:0000313" key="30">
    <source>
        <dbReference type="Proteomes" id="UP000284267"/>
    </source>
</evidence>
<evidence type="ECO:0000313" key="27">
    <source>
        <dbReference type="Proteomes" id="UP000284024"/>
    </source>
</evidence>
<evidence type="ECO:0000313" key="22">
    <source>
        <dbReference type="Proteomes" id="UP000261222"/>
    </source>
</evidence>
<reference evidence="21 22" key="2">
    <citation type="submission" date="2018-08" db="EMBL/GenBank/DDBJ databases">
        <title>A genome reference for cultivated species of the human gut microbiota.</title>
        <authorList>
            <person name="Zou Y."/>
            <person name="Xue W."/>
            <person name="Luo G."/>
        </authorList>
    </citation>
    <scope>NUCLEOTIDE SEQUENCE [LARGE SCALE GENOMIC DNA]</scope>
    <source>
        <strain evidence="9 24">AF14-23</strain>
        <strain evidence="8 29">AF21-24</strain>
        <strain evidence="7 32">AF25-21</strain>
        <strain evidence="6 25">AF29-2BH</strain>
        <strain evidence="16 33">AF37-6AC</strain>
        <strain evidence="15 30">AF39-4</strain>
        <strain evidence="14 27">AM18-2AC</strain>
        <strain evidence="13 28">AM22-9LB</strain>
        <strain evidence="12 26">AM27-32LB</strain>
        <strain evidence="11 31">AM29-25AC</strain>
        <strain evidence="10 23">AM37-4AC</strain>
        <strain evidence="5 21">OM03-6</strain>
        <strain evidence="4 22">OM06-11AA</strain>
    </source>
</reference>
<dbReference type="Proteomes" id="UP000409147">
    <property type="component" value="Unassembled WGS sequence"/>
</dbReference>
<dbReference type="Proteomes" id="UP000284024">
    <property type="component" value="Unassembled WGS sequence"/>
</dbReference>
<evidence type="ECO:0000313" key="5">
    <source>
        <dbReference type="EMBL" id="RGN88229.1"/>
    </source>
</evidence>
<evidence type="ECO:0000313" key="32">
    <source>
        <dbReference type="Proteomes" id="UP000285839"/>
    </source>
</evidence>
<dbReference type="EMBL" id="QRZI01000011">
    <property type="protein sequence ID" value="RGV61868.1"/>
    <property type="molecule type" value="Genomic_DNA"/>
</dbReference>
<reference evidence="19 20" key="1">
    <citation type="submission" date="2015-09" db="EMBL/GenBank/DDBJ databases">
        <authorList>
            <consortium name="Pathogen Informatics"/>
        </authorList>
    </citation>
    <scope>NUCLEOTIDE SEQUENCE [LARGE SCALE GENOMIC DNA]</scope>
    <source>
        <strain evidence="2 19">2789STDY5608837</strain>
        <strain evidence="3 20">2789STDY5834921</strain>
    </source>
</reference>
<dbReference type="EMBL" id="QSUZ01000006">
    <property type="protein sequence ID" value="RGN88229.1"/>
    <property type="molecule type" value="Genomic_DNA"/>
</dbReference>
<dbReference type="OrthoDB" id="9804099at2"/>
<dbReference type="EMBL" id="QROE01000003">
    <property type="protein sequence ID" value="RHK95597.1"/>
    <property type="molecule type" value="Genomic_DNA"/>
</dbReference>
<proteinExistence type="predicted"/>
<dbReference type="Proteomes" id="UP000284220">
    <property type="component" value="Unassembled WGS sequence"/>
</dbReference>
<dbReference type="Proteomes" id="UP000284644">
    <property type="component" value="Unassembled WGS sequence"/>
</dbReference>
<dbReference type="Proteomes" id="UP000265828">
    <property type="component" value="Unassembled WGS sequence"/>
</dbReference>
<evidence type="ECO:0000313" key="14">
    <source>
        <dbReference type="EMBL" id="RHH19569.1"/>
    </source>
</evidence>
<dbReference type="RefSeq" id="WP_005427180.1">
    <property type="nucleotide sequence ID" value="NZ_CABHNB010000011.1"/>
</dbReference>
<feature type="domain" description="Protein CotJB" evidence="1">
    <location>
        <begin position="11"/>
        <end position="88"/>
    </location>
</feature>
<dbReference type="Proteomes" id="UP000265808">
    <property type="component" value="Unassembled WGS sequence"/>
</dbReference>
<dbReference type="Proteomes" id="UP000095409">
    <property type="component" value="Unassembled WGS sequence"/>
</dbReference>
<dbReference type="EMBL" id="QROS01000016">
    <property type="protein sequence ID" value="RHL43720.1"/>
    <property type="molecule type" value="Genomic_DNA"/>
</dbReference>
<evidence type="ECO:0000313" key="35">
    <source>
        <dbReference type="Proteomes" id="UP000409147"/>
    </source>
</evidence>
<evidence type="ECO:0000313" key="12">
    <source>
        <dbReference type="EMBL" id="RHE75008.1"/>
    </source>
</evidence>
<reference evidence="18 35" key="4">
    <citation type="submission" date="2019-07" db="EMBL/GenBank/DDBJ databases">
        <authorList>
            <person name="Hibberd C M."/>
            <person name="Gehrig L. J."/>
            <person name="Chang H.-W."/>
            <person name="Venkatesh S."/>
        </authorList>
    </citation>
    <scope>NUCLEOTIDE SEQUENCE [LARGE SCALE GENOMIC DNA]</scope>
    <source>
        <strain evidence="18">Ruminococcus_obeum_SSTS_Bg7063</strain>
    </source>
</reference>
<sequence>MMYRNQCTAKEKLMNRINEVSFAVNDVLLYLDTHPCCEEAISFYQECEQERQKLLKEYAQCYGPLTVDAALESGGDTWKWVQQPFPWETEGGCR</sequence>